<dbReference type="GO" id="GO:0019843">
    <property type="term" value="F:rRNA binding"/>
    <property type="evidence" value="ECO:0007669"/>
    <property type="project" value="UniProtKB-UniRule"/>
</dbReference>
<keyword evidence="4 6" id="KW-0687">Ribonucleoprotein</keyword>
<sequence>MPKVAVYNVAGQKTGEMELNENVFGIQFNEAVVHQALVMQLASRRQGTAATKTRAQVRGGGKKPWKQKGTGRARAGSIRSPLWVGGGTVFGPQPRSYSFRMPRKVRRLAIKSALSAKVAEGELLVVDGIGFDQPKTKQVIDLLKNFNAADNKALIITAEENENVEKSSRNIEGVKAITSMGLNVFDLLHHDKILITKDAVTRIEEVLA</sequence>
<reference evidence="8 9" key="1">
    <citation type="journal article" date="2011" name="EMBO J.">
        <title>Structural diversity of bacterial flagellar motors.</title>
        <authorList>
            <person name="Chen S."/>
            <person name="Beeby M."/>
            <person name="Murphy G.E."/>
            <person name="Leadbetter J.R."/>
            <person name="Hendrixson D.R."/>
            <person name="Briegel A."/>
            <person name="Li Z."/>
            <person name="Shi J."/>
            <person name="Tocheva E.I."/>
            <person name="Muller A."/>
            <person name="Dobro M.J."/>
            <person name="Jensen G.J."/>
        </authorList>
    </citation>
    <scope>NUCLEOTIDE SEQUENCE [LARGE SCALE GENOMIC DNA]</scope>
    <source>
        <strain evidence="8 9">DSM 6540</strain>
    </source>
</reference>
<dbReference type="SUPFAM" id="SSF52166">
    <property type="entry name" value="Ribosomal protein L4"/>
    <property type="match status" value="1"/>
</dbReference>
<dbReference type="GO" id="GO:0005840">
    <property type="term" value="C:ribosome"/>
    <property type="evidence" value="ECO:0007669"/>
    <property type="project" value="UniProtKB-KW"/>
</dbReference>
<proteinExistence type="inferred from homology"/>
<evidence type="ECO:0000256" key="4">
    <source>
        <dbReference type="ARBA" id="ARBA00023274"/>
    </source>
</evidence>
<dbReference type="InterPro" id="IPR023574">
    <property type="entry name" value="Ribosomal_uL4_dom_sf"/>
</dbReference>
<keyword evidence="6" id="KW-0694">RNA-binding</keyword>
<dbReference type="eggNOG" id="COG0088">
    <property type="taxonomic scope" value="Bacteria"/>
</dbReference>
<comment type="function">
    <text evidence="6">One of the primary rRNA binding proteins, this protein initially binds near the 5'-end of the 23S rRNA. It is important during the early stages of 50S assembly. It makes multiple contacts with different domains of the 23S rRNA in the assembled 50S subunit and ribosome.</text>
</comment>
<name>F7NF95_9FIRM</name>
<protein>
    <recommendedName>
        <fullName evidence="5 6">Large ribosomal subunit protein uL4</fullName>
    </recommendedName>
</protein>
<dbReference type="GO" id="GO:1990904">
    <property type="term" value="C:ribonucleoprotein complex"/>
    <property type="evidence" value="ECO:0007669"/>
    <property type="project" value="UniProtKB-KW"/>
</dbReference>
<evidence type="ECO:0000256" key="5">
    <source>
        <dbReference type="ARBA" id="ARBA00035244"/>
    </source>
</evidence>
<keyword evidence="3 6" id="KW-0689">Ribosomal protein</keyword>
<organism evidence="8 9">
    <name type="scientific">Acetonema longum DSM 6540</name>
    <dbReference type="NCBI Taxonomy" id="1009370"/>
    <lineage>
        <taxon>Bacteria</taxon>
        <taxon>Bacillati</taxon>
        <taxon>Bacillota</taxon>
        <taxon>Negativicutes</taxon>
        <taxon>Acetonemataceae</taxon>
        <taxon>Acetonema</taxon>
    </lineage>
</organism>
<evidence type="ECO:0000256" key="7">
    <source>
        <dbReference type="SAM" id="MobiDB-lite"/>
    </source>
</evidence>
<comment type="subunit">
    <text evidence="2 6">Part of the 50S ribosomal subunit.</text>
</comment>
<accession>F7NF95</accession>
<dbReference type="STRING" id="1009370.ALO_03611"/>
<feature type="compositionally biased region" description="Basic residues" evidence="7">
    <location>
        <begin position="60"/>
        <end position="71"/>
    </location>
</feature>
<dbReference type="PANTHER" id="PTHR10746">
    <property type="entry name" value="50S RIBOSOMAL PROTEIN L4"/>
    <property type="match status" value="1"/>
</dbReference>
<dbReference type="RefSeq" id="WP_004092897.1">
    <property type="nucleotide sequence ID" value="NZ_AFGF01000019.1"/>
</dbReference>
<dbReference type="EMBL" id="AFGF01000019">
    <property type="protein sequence ID" value="EGO65350.1"/>
    <property type="molecule type" value="Genomic_DNA"/>
</dbReference>
<evidence type="ECO:0000256" key="6">
    <source>
        <dbReference type="HAMAP-Rule" id="MF_01328"/>
    </source>
</evidence>
<dbReference type="InterPro" id="IPR013005">
    <property type="entry name" value="Ribosomal_uL4-like"/>
</dbReference>
<evidence type="ECO:0000256" key="2">
    <source>
        <dbReference type="ARBA" id="ARBA00011838"/>
    </source>
</evidence>
<comment type="caution">
    <text evidence="8">The sequence shown here is derived from an EMBL/GenBank/DDBJ whole genome shotgun (WGS) entry which is preliminary data.</text>
</comment>
<dbReference type="InterPro" id="IPR002136">
    <property type="entry name" value="Ribosomal_uL4"/>
</dbReference>
<gene>
    <name evidence="6" type="primary">rplD</name>
    <name evidence="8" type="ORF">ALO_03611</name>
</gene>
<comment type="function">
    <text evidence="6">Forms part of the polypeptide exit tunnel.</text>
</comment>
<dbReference type="AlphaFoldDB" id="F7NF95"/>
<dbReference type="OrthoDB" id="9803201at2"/>
<dbReference type="NCBIfam" id="TIGR03953">
    <property type="entry name" value="rplD_bact"/>
    <property type="match status" value="1"/>
</dbReference>
<dbReference type="Proteomes" id="UP000003240">
    <property type="component" value="Unassembled WGS sequence"/>
</dbReference>
<evidence type="ECO:0000256" key="1">
    <source>
        <dbReference type="ARBA" id="ARBA00010528"/>
    </source>
</evidence>
<dbReference type="HAMAP" id="MF_01328_B">
    <property type="entry name" value="Ribosomal_uL4_B"/>
    <property type="match status" value="1"/>
</dbReference>
<dbReference type="Pfam" id="PF00573">
    <property type="entry name" value="Ribosomal_L4"/>
    <property type="match status" value="1"/>
</dbReference>
<keyword evidence="6" id="KW-0699">rRNA-binding</keyword>
<dbReference type="GO" id="GO:0006412">
    <property type="term" value="P:translation"/>
    <property type="evidence" value="ECO:0007669"/>
    <property type="project" value="UniProtKB-UniRule"/>
</dbReference>
<dbReference type="GO" id="GO:0003735">
    <property type="term" value="F:structural constituent of ribosome"/>
    <property type="evidence" value="ECO:0007669"/>
    <property type="project" value="InterPro"/>
</dbReference>
<evidence type="ECO:0000256" key="3">
    <source>
        <dbReference type="ARBA" id="ARBA00022980"/>
    </source>
</evidence>
<feature type="region of interest" description="Disordered" evidence="7">
    <location>
        <begin position="48"/>
        <end position="72"/>
    </location>
</feature>
<dbReference type="Gene3D" id="3.40.1370.10">
    <property type="match status" value="1"/>
</dbReference>
<evidence type="ECO:0000313" key="9">
    <source>
        <dbReference type="Proteomes" id="UP000003240"/>
    </source>
</evidence>
<dbReference type="PANTHER" id="PTHR10746:SF6">
    <property type="entry name" value="LARGE RIBOSOMAL SUBUNIT PROTEIN UL4M"/>
    <property type="match status" value="1"/>
</dbReference>
<comment type="similarity">
    <text evidence="1 6">Belongs to the universal ribosomal protein uL4 family.</text>
</comment>
<keyword evidence="9" id="KW-1185">Reference proteome</keyword>
<evidence type="ECO:0000313" key="8">
    <source>
        <dbReference type="EMBL" id="EGO65350.1"/>
    </source>
</evidence>